<evidence type="ECO:0000313" key="2">
    <source>
        <dbReference type="EMBL" id="KGB26219.1"/>
    </source>
</evidence>
<name>A0A094YZY0_9PROT</name>
<sequence>MRFLKNINVYFYFFIFSIVIVAAATLNNPYFFTEDDSQNEYLGFMRQYGESWRNWEIPFIAKNILVGSNAMVELQRAIFAPHNIVASLITWRVRKTSWL</sequence>
<dbReference type="AlphaFoldDB" id="A0A094YZY0"/>
<evidence type="ECO:0000313" key="3">
    <source>
        <dbReference type="Proteomes" id="UP000029448"/>
    </source>
</evidence>
<evidence type="ECO:0000256" key="1">
    <source>
        <dbReference type="SAM" id="Phobius"/>
    </source>
</evidence>
<proteinExistence type="predicted"/>
<keyword evidence="1" id="KW-0812">Transmembrane</keyword>
<dbReference type="RefSeq" id="WP_035377783.1">
    <property type="nucleotide sequence ID" value="NZ_JAUYUW010000001.1"/>
</dbReference>
<keyword evidence="1" id="KW-1133">Transmembrane helix</keyword>
<feature type="transmembrane region" description="Helical" evidence="1">
    <location>
        <begin position="7"/>
        <end position="26"/>
    </location>
</feature>
<gene>
    <name evidence="2" type="ORF">AtDm6_0498</name>
</gene>
<organism evidence="2 3">
    <name type="scientific">Acetobacter tropicalis</name>
    <dbReference type="NCBI Taxonomy" id="104102"/>
    <lineage>
        <taxon>Bacteria</taxon>
        <taxon>Pseudomonadati</taxon>
        <taxon>Pseudomonadota</taxon>
        <taxon>Alphaproteobacteria</taxon>
        <taxon>Acetobacterales</taxon>
        <taxon>Acetobacteraceae</taxon>
        <taxon>Acetobacter</taxon>
    </lineage>
</organism>
<protein>
    <submittedName>
        <fullName evidence="2">Uncharacterized protein</fullName>
    </submittedName>
</protein>
<dbReference type="EMBL" id="JOKM01000017">
    <property type="protein sequence ID" value="KGB26219.1"/>
    <property type="molecule type" value="Genomic_DNA"/>
</dbReference>
<dbReference type="GeneID" id="89476959"/>
<keyword evidence="1" id="KW-0472">Membrane</keyword>
<reference evidence="2 3" key="1">
    <citation type="submission" date="2014-06" db="EMBL/GenBank/DDBJ databases">
        <title>Functional and comparative genomic analyses of the Drosophila gut microbiota identify candidate symbiosis factors.</title>
        <authorList>
            <person name="Newell P.D."/>
            <person name="Chaston J.M."/>
            <person name="Douglas A.E."/>
        </authorList>
    </citation>
    <scope>NUCLEOTIDE SEQUENCE [LARGE SCALE GENOMIC DNA]</scope>
    <source>
        <strain evidence="2 3">DmCS_006</strain>
    </source>
</reference>
<comment type="caution">
    <text evidence="2">The sequence shown here is derived from an EMBL/GenBank/DDBJ whole genome shotgun (WGS) entry which is preliminary data.</text>
</comment>
<accession>A0A094YZY0</accession>
<dbReference type="PATRIC" id="fig|104102.7.peg.494"/>
<keyword evidence="3" id="KW-1185">Reference proteome</keyword>
<dbReference type="Proteomes" id="UP000029448">
    <property type="component" value="Unassembled WGS sequence"/>
</dbReference>